<name>A0A3S3BVL4_9NOCA</name>
<sequence>MTHYRSRRTLALSSVAVAALALAGCTSAESEPTASTTSMTSSAAVDSDSDSNRQPKALAAPAEGTLTAAPTGQSQQTSAASPDAALTITDIRVGKHDGFDRVVYEFGGTGTPGWRADIVSTATQQGSGNPLAVAGEGILQVLVDGSSMPFMTNVEPYSGPNPLEVENPVVVTEVRDAGIFEGTDQTLIGLTDRDVSYRVYTLTEPTRLVVDVAR</sequence>
<dbReference type="InterPro" id="IPR056303">
    <property type="entry name" value="AMIN-like"/>
</dbReference>
<feature type="region of interest" description="Disordered" evidence="1">
    <location>
        <begin position="26"/>
        <end position="83"/>
    </location>
</feature>
<dbReference type="OrthoDB" id="3393679at2"/>
<dbReference type="Proteomes" id="UP000286208">
    <property type="component" value="Unassembled WGS sequence"/>
</dbReference>
<feature type="domain" description="AMIN-like" evidence="3">
    <location>
        <begin position="87"/>
        <end position="213"/>
    </location>
</feature>
<feature type="signal peptide" evidence="2">
    <location>
        <begin position="1"/>
        <end position="28"/>
    </location>
</feature>
<evidence type="ECO:0000256" key="2">
    <source>
        <dbReference type="SAM" id="SignalP"/>
    </source>
</evidence>
<accession>A0A3S3BVL4</accession>
<feature type="compositionally biased region" description="Polar residues" evidence="1">
    <location>
        <begin position="68"/>
        <end position="80"/>
    </location>
</feature>
<dbReference type="PROSITE" id="PS51257">
    <property type="entry name" value="PROKAR_LIPOPROTEIN"/>
    <property type="match status" value="1"/>
</dbReference>
<keyword evidence="2" id="KW-0732">Signal</keyword>
<dbReference type="Pfam" id="PF24837">
    <property type="entry name" value="AMIN-like"/>
    <property type="match status" value="1"/>
</dbReference>
<feature type="compositionally biased region" description="Low complexity" evidence="1">
    <location>
        <begin position="26"/>
        <end position="46"/>
    </location>
</feature>
<evidence type="ECO:0000259" key="3">
    <source>
        <dbReference type="Pfam" id="PF24837"/>
    </source>
</evidence>
<dbReference type="EMBL" id="RKLP01000002">
    <property type="protein sequence ID" value="RVW10367.1"/>
    <property type="molecule type" value="Genomic_DNA"/>
</dbReference>
<dbReference type="AlphaFoldDB" id="A0A3S3BVL4"/>
<evidence type="ECO:0000313" key="5">
    <source>
        <dbReference type="Proteomes" id="UP000286208"/>
    </source>
</evidence>
<keyword evidence="5" id="KW-1185">Reference proteome</keyword>
<dbReference type="RefSeq" id="WP_127914789.1">
    <property type="nucleotide sequence ID" value="NZ_RKLP01000002.1"/>
</dbReference>
<feature type="chain" id="PRO_5018705003" description="AMIN-like domain-containing protein" evidence="2">
    <location>
        <begin position="29"/>
        <end position="214"/>
    </location>
</feature>
<evidence type="ECO:0000313" key="4">
    <source>
        <dbReference type="EMBL" id="RVW10367.1"/>
    </source>
</evidence>
<organism evidence="4 5">
    <name type="scientific">Prescottella agglutinans</name>
    <dbReference type="NCBI Taxonomy" id="1644129"/>
    <lineage>
        <taxon>Bacteria</taxon>
        <taxon>Bacillati</taxon>
        <taxon>Actinomycetota</taxon>
        <taxon>Actinomycetes</taxon>
        <taxon>Mycobacteriales</taxon>
        <taxon>Nocardiaceae</taxon>
        <taxon>Prescottella</taxon>
    </lineage>
</organism>
<evidence type="ECO:0000256" key="1">
    <source>
        <dbReference type="SAM" id="MobiDB-lite"/>
    </source>
</evidence>
<proteinExistence type="predicted"/>
<gene>
    <name evidence="4" type="ORF">EGT67_04085</name>
</gene>
<reference evidence="4 5" key="1">
    <citation type="submission" date="2018-11" db="EMBL/GenBank/DDBJ databases">
        <title>Rhodococcus spongicola sp. nov. and Rhodococcus xishaensis sp. nov. from marine sponges.</title>
        <authorList>
            <person name="Li L."/>
            <person name="Lin H.W."/>
        </authorList>
    </citation>
    <scope>NUCLEOTIDE SEQUENCE [LARGE SCALE GENOMIC DNA]</scope>
    <source>
        <strain evidence="4 5">CCTCC AB2014297</strain>
    </source>
</reference>
<comment type="caution">
    <text evidence="4">The sequence shown here is derived from an EMBL/GenBank/DDBJ whole genome shotgun (WGS) entry which is preliminary data.</text>
</comment>
<protein>
    <recommendedName>
        <fullName evidence="3">AMIN-like domain-containing protein</fullName>
    </recommendedName>
</protein>